<proteinExistence type="predicted"/>
<evidence type="ECO:0000313" key="1">
    <source>
        <dbReference type="EMBL" id="JAD22622.1"/>
    </source>
</evidence>
<dbReference type="AlphaFoldDB" id="A0A0A8YJ82"/>
<protein>
    <submittedName>
        <fullName evidence="1">Uncharacterized protein</fullName>
    </submittedName>
</protein>
<accession>A0A0A8YJ82</accession>
<sequence length="34" mass="3721">MMRSSPQVDHSPSMKLSSPDRVMVCCFVPKGPDA</sequence>
<dbReference type="EMBL" id="GBRH01275273">
    <property type="protein sequence ID" value="JAD22622.1"/>
    <property type="molecule type" value="Transcribed_RNA"/>
</dbReference>
<name>A0A0A8YJ82_ARUDO</name>
<reference evidence="1" key="2">
    <citation type="journal article" date="2015" name="Data Brief">
        <title>Shoot transcriptome of the giant reed, Arundo donax.</title>
        <authorList>
            <person name="Barrero R.A."/>
            <person name="Guerrero F.D."/>
            <person name="Moolhuijzen P."/>
            <person name="Goolsby J.A."/>
            <person name="Tidwell J."/>
            <person name="Bellgard S.E."/>
            <person name="Bellgard M.I."/>
        </authorList>
    </citation>
    <scope>NUCLEOTIDE SEQUENCE</scope>
    <source>
        <tissue evidence="1">Shoot tissue taken approximately 20 cm above the soil surface</tissue>
    </source>
</reference>
<reference evidence="1" key="1">
    <citation type="submission" date="2014-09" db="EMBL/GenBank/DDBJ databases">
        <authorList>
            <person name="Magalhaes I.L.F."/>
            <person name="Oliveira U."/>
            <person name="Santos F.R."/>
            <person name="Vidigal T.H.D.A."/>
            <person name="Brescovit A.D."/>
            <person name="Santos A.J."/>
        </authorList>
    </citation>
    <scope>NUCLEOTIDE SEQUENCE</scope>
    <source>
        <tissue evidence="1">Shoot tissue taken approximately 20 cm above the soil surface</tissue>
    </source>
</reference>
<organism evidence="1">
    <name type="scientific">Arundo donax</name>
    <name type="common">Giant reed</name>
    <name type="synonym">Donax arundinaceus</name>
    <dbReference type="NCBI Taxonomy" id="35708"/>
    <lineage>
        <taxon>Eukaryota</taxon>
        <taxon>Viridiplantae</taxon>
        <taxon>Streptophyta</taxon>
        <taxon>Embryophyta</taxon>
        <taxon>Tracheophyta</taxon>
        <taxon>Spermatophyta</taxon>
        <taxon>Magnoliopsida</taxon>
        <taxon>Liliopsida</taxon>
        <taxon>Poales</taxon>
        <taxon>Poaceae</taxon>
        <taxon>PACMAD clade</taxon>
        <taxon>Arundinoideae</taxon>
        <taxon>Arundineae</taxon>
        <taxon>Arundo</taxon>
    </lineage>
</organism>